<dbReference type="RefSeq" id="WP_094606811.1">
    <property type="nucleotide sequence ID" value="NZ_CP155573.1"/>
</dbReference>
<protein>
    <submittedName>
        <fullName evidence="1">Uncharacterized protein</fullName>
    </submittedName>
</protein>
<keyword evidence="2" id="KW-1185">Reference proteome</keyword>
<organism evidence="1 2">
    <name type="scientific">Sporomusa silvacetica DSM 10669</name>
    <dbReference type="NCBI Taxonomy" id="1123289"/>
    <lineage>
        <taxon>Bacteria</taxon>
        <taxon>Bacillati</taxon>
        <taxon>Bacillota</taxon>
        <taxon>Negativicutes</taxon>
        <taxon>Selenomonadales</taxon>
        <taxon>Sporomusaceae</taxon>
        <taxon>Sporomusa</taxon>
    </lineage>
</organism>
<dbReference type="EMBL" id="CP155573">
    <property type="protein sequence ID" value="XFO67237.1"/>
    <property type="molecule type" value="Genomic_DNA"/>
</dbReference>
<reference evidence="1" key="1">
    <citation type="submission" date="2024-05" db="EMBL/GenBank/DDBJ databases">
        <title>Isolation and characterization of Sporomusa carbonis sp. nov., a carboxydotrophic hydrogenogen in the genus of Sporomusa isolated from a charcoal burning pile.</title>
        <authorList>
            <person name="Boeer T."/>
            <person name="Rosenbaum F."/>
            <person name="Eysell L."/>
            <person name="Mueller V."/>
            <person name="Daniel R."/>
            <person name="Poehlein A."/>
        </authorList>
    </citation>
    <scope>NUCLEOTIDE SEQUENCE [LARGE SCALE GENOMIC DNA]</scope>
    <source>
        <strain evidence="1">DSM 10669</strain>
    </source>
</reference>
<proteinExistence type="predicted"/>
<accession>A0ABZ3INI3</accession>
<evidence type="ECO:0000313" key="1">
    <source>
        <dbReference type="EMBL" id="XFO67237.1"/>
    </source>
</evidence>
<name>A0ABZ3INI3_9FIRM</name>
<evidence type="ECO:0000313" key="2">
    <source>
        <dbReference type="Proteomes" id="UP000216752"/>
    </source>
</evidence>
<dbReference type="Proteomes" id="UP000216752">
    <property type="component" value="Chromosome"/>
</dbReference>
<gene>
    <name evidence="1" type="ORF">SPSIL_034310</name>
</gene>
<sequence>MNVFSNIKSIFTREHSTNEEILSIDDKNQEIIQDFTLKIQDTCHQLVQIFEPQHEQFGPLYEQLNKLCKSALIKLPSDFVYSDTGNTLFTAIAYTKLYYWLRSNNDKKEYKSELILCEEIDKKKRLSPTLRTAVQKICFEENTDQTKYESSLKYFRKMCIHEIDKLSETEIIDEYN</sequence>